<dbReference type="Proteomes" id="UP001497623">
    <property type="component" value="Unassembled WGS sequence"/>
</dbReference>
<sequence>RLYLAAIHYNKNSDRPQAVDKTGKPAVVTTFPKYTSDCKIRAKKVPPKYDYVKELKRLLLARIHNGRQCYDKEWDAILKKKPVDLSSERQKPSKDEARDLHKSRFPKKK</sequence>
<evidence type="ECO:0000313" key="2">
    <source>
        <dbReference type="EMBL" id="CAL4089386.1"/>
    </source>
</evidence>
<keyword evidence="3" id="KW-1185">Reference proteome</keyword>
<dbReference type="AlphaFoldDB" id="A0AAV2QJI8"/>
<reference evidence="2 3" key="1">
    <citation type="submission" date="2024-05" db="EMBL/GenBank/DDBJ databases">
        <authorList>
            <person name="Wallberg A."/>
        </authorList>
    </citation>
    <scope>NUCLEOTIDE SEQUENCE [LARGE SCALE GENOMIC DNA]</scope>
</reference>
<organism evidence="2 3">
    <name type="scientific">Meganyctiphanes norvegica</name>
    <name type="common">Northern krill</name>
    <name type="synonym">Thysanopoda norvegica</name>
    <dbReference type="NCBI Taxonomy" id="48144"/>
    <lineage>
        <taxon>Eukaryota</taxon>
        <taxon>Metazoa</taxon>
        <taxon>Ecdysozoa</taxon>
        <taxon>Arthropoda</taxon>
        <taxon>Crustacea</taxon>
        <taxon>Multicrustacea</taxon>
        <taxon>Malacostraca</taxon>
        <taxon>Eumalacostraca</taxon>
        <taxon>Eucarida</taxon>
        <taxon>Euphausiacea</taxon>
        <taxon>Euphausiidae</taxon>
        <taxon>Meganyctiphanes</taxon>
    </lineage>
</organism>
<comment type="caution">
    <text evidence="2">The sequence shown here is derived from an EMBL/GenBank/DDBJ whole genome shotgun (WGS) entry which is preliminary data.</text>
</comment>
<feature type="compositionally biased region" description="Basic and acidic residues" evidence="1">
    <location>
        <begin position="82"/>
        <end position="102"/>
    </location>
</feature>
<evidence type="ECO:0000256" key="1">
    <source>
        <dbReference type="SAM" id="MobiDB-lite"/>
    </source>
</evidence>
<proteinExistence type="predicted"/>
<dbReference type="EMBL" id="CAXKWB010008031">
    <property type="protein sequence ID" value="CAL4089386.1"/>
    <property type="molecule type" value="Genomic_DNA"/>
</dbReference>
<feature type="non-terminal residue" evidence="2">
    <location>
        <position position="1"/>
    </location>
</feature>
<evidence type="ECO:0000313" key="3">
    <source>
        <dbReference type="Proteomes" id="UP001497623"/>
    </source>
</evidence>
<feature type="region of interest" description="Disordered" evidence="1">
    <location>
        <begin position="82"/>
        <end position="109"/>
    </location>
</feature>
<protein>
    <submittedName>
        <fullName evidence="2">Uncharacterized protein</fullName>
    </submittedName>
</protein>
<name>A0AAV2QJI8_MEGNR</name>
<accession>A0AAV2QJI8</accession>
<gene>
    <name evidence="2" type="ORF">MNOR_LOCUS13790</name>
</gene>